<feature type="compositionally biased region" description="Basic residues" evidence="6">
    <location>
        <begin position="1045"/>
        <end position="1054"/>
    </location>
</feature>
<dbReference type="CDD" id="cd07731">
    <property type="entry name" value="ComA-like_MBL-fold"/>
    <property type="match status" value="1"/>
</dbReference>
<evidence type="ECO:0000256" key="6">
    <source>
        <dbReference type="SAM" id="MobiDB-lite"/>
    </source>
</evidence>
<evidence type="ECO:0000259" key="9">
    <source>
        <dbReference type="SMART" id="SM00849"/>
    </source>
</evidence>
<dbReference type="NCBIfam" id="TIGR00360">
    <property type="entry name" value="ComEC_N-term"/>
    <property type="match status" value="1"/>
</dbReference>
<feature type="signal peptide" evidence="8">
    <location>
        <begin position="1"/>
        <end position="19"/>
    </location>
</feature>
<dbReference type="EMBL" id="AORZ01000034">
    <property type="protein sequence ID" value="EMF00055.1"/>
    <property type="molecule type" value="Genomic_DNA"/>
</dbReference>
<gene>
    <name evidence="10" type="ORF">H340_13312</name>
</gene>
<feature type="transmembrane region" description="Helical" evidence="7">
    <location>
        <begin position="661"/>
        <end position="679"/>
    </location>
</feature>
<dbReference type="InterPro" id="IPR052159">
    <property type="entry name" value="Competence_DNA_uptake"/>
</dbReference>
<comment type="subcellular location">
    <subcellularLocation>
        <location evidence="1">Cell membrane</location>
        <topology evidence="1">Multi-pass membrane protein</topology>
    </subcellularLocation>
</comment>
<dbReference type="Pfam" id="PF03772">
    <property type="entry name" value="Competence"/>
    <property type="match status" value="1"/>
</dbReference>
<evidence type="ECO:0000256" key="8">
    <source>
        <dbReference type="SAM" id="SignalP"/>
    </source>
</evidence>
<keyword evidence="8" id="KW-0732">Signal</keyword>
<feature type="compositionally biased region" description="Gly residues" evidence="6">
    <location>
        <begin position="1366"/>
        <end position="1378"/>
    </location>
</feature>
<feature type="compositionally biased region" description="Basic residues" evidence="6">
    <location>
        <begin position="1331"/>
        <end position="1365"/>
    </location>
</feature>
<feature type="compositionally biased region" description="Low complexity" evidence="6">
    <location>
        <begin position="127"/>
        <end position="140"/>
    </location>
</feature>
<name>M3BKE3_STRM1</name>
<feature type="compositionally biased region" description="Low complexity" evidence="6">
    <location>
        <begin position="1055"/>
        <end position="1068"/>
    </location>
</feature>
<dbReference type="SMART" id="SM00849">
    <property type="entry name" value="Lactamase_B"/>
    <property type="match status" value="1"/>
</dbReference>
<dbReference type="Proteomes" id="UP000011740">
    <property type="component" value="Unassembled WGS sequence"/>
</dbReference>
<feature type="transmembrane region" description="Helical" evidence="7">
    <location>
        <begin position="708"/>
        <end position="725"/>
    </location>
</feature>
<feature type="compositionally biased region" description="Basic and acidic residues" evidence="6">
    <location>
        <begin position="158"/>
        <end position="167"/>
    </location>
</feature>
<keyword evidence="5 7" id="KW-0472">Membrane</keyword>
<keyword evidence="4 7" id="KW-1133">Transmembrane helix</keyword>
<dbReference type="InterPro" id="IPR001279">
    <property type="entry name" value="Metallo-B-lactamas"/>
</dbReference>
<feature type="transmembrane region" description="Helical" evidence="7">
    <location>
        <begin position="630"/>
        <end position="649"/>
    </location>
</feature>
<reference evidence="10 11" key="1">
    <citation type="journal article" date="2013" name="Genome Announc.">
        <title>Whole-Genome Shotgun Assembly and Analysis of the Genome of Streptomyces mobaraensis DSM 40847, a Strain for Industrial Production of Microbial Transglutaminase.</title>
        <authorList>
            <person name="Yang H."/>
            <person name="He T."/>
            <person name="Wu W."/>
            <person name="Zhu W."/>
            <person name="Lu B."/>
            <person name="Sun W."/>
        </authorList>
    </citation>
    <scope>NUCLEOTIDE SEQUENCE [LARGE SCALE GENOMIC DNA]</scope>
    <source>
        <strain evidence="10 11">DSM 40847</strain>
    </source>
</reference>
<feature type="transmembrane region" description="Helical" evidence="7">
    <location>
        <begin position="489"/>
        <end position="505"/>
    </location>
</feature>
<accession>M3BKE3</accession>
<dbReference type="STRING" id="1223523.H340_13312"/>
<feature type="region of interest" description="Disordered" evidence="6">
    <location>
        <begin position="42"/>
        <end position="226"/>
    </location>
</feature>
<sequence length="1414" mass="148407">MVPALAAWAGAAAALTAEATTVAALCAVALLLSAASARVAVKCRRRTEPRRTPTARPTLPAPPPRSTRRPPSPASALRTPPDSTEPARRNEPAHPGGTAPAGGTEHSGRPEHPATPAGHDGRRHPNASAHPGGPSPSSHGPMRRRARPDRPTSPGDAAHADRPEPVRRVRTTPAGDPARTGRPAHPAGSPRAASPPPPDGPVRPDGPARRRRLSRPARPRRATRRWGAALATATAAALLCGAAGAVVGALRAADGRRGPVPGLAAAYAEATLDVTVTKDPRAVRPRVRGAARATPAVTVEGEATRVVVTRGSTTATGVRTPVLLLVRPDWLGILPSTRLRVTGRLAPPTYDGDRIAAVVRVRHGPPQVLVQPTGLQKAAARLRAGLREATDGLAPDARALLPGLVVGDTSRIPPDLDEAFHTTDLTHLLAVSGSNLTILLTLLFGPAHLAARAERRGLAGRLGIPLRGTAVAGGLLVLGFVVVCRPEPSVLRAAACGLVALLALATGRRRALLPALAAAILALVLYDPWLARSYGFLLSVLATGALLTVAPRWSAALRRRGVPARFAEALAAAAAAQAACAPVIVLMSSRVSLVGIPCNLLAELAVAPATVLGFAALATAPFAAPVAHGLAWLAGWPASWTAAVARTGAALPGAELSWPGGRPGAALMAAAVAAVAYAVHRAARRRDQQPEGHSGRRSERHTSRGRRWRRWCGALCSLLLALAILRPAPLTRIVTGWPPPGWRFAACDVGQGDALALAAGDGAAVVVDTGPEPRAVDRCLRALGVRTVPLLLLTHYHADHVDGLPGVLRGRAVGTIEGTPFEEPPGQAAFVRREARRAGVPVVAAAPGERGRLGPLSWETLWPPPPGEAAEAEGGPNDASVALLVRARELTVLLLGDLEPPAQHALLERHPELPPVDVLKVAHHGSAHQDAELLHRARPRLAVVSAGTGNPYGHPAPRTLTALRAEGAVVLRTDRDGPVAVTGTADAVLGGPDPGARPPERGRRRGSAGFSPSRPTPRTPRRARAARRGPARRPDPPVRPATGRPPRRPHRPGLRGRSAVSRPGVVPRRSARPPPRRPPGPGAPTGSGTGDRRRKRRTRRTRRTGKGERCSPAHCAICPHRRGGECPHHRGGECPPRAGRSVRPAWDAGSDGQEHRGQSRERRSARPRHARRGAGRASPRPRRAGGGGRGPRRRRGHRRPRPRTGRPPARHPRRADQPVAVRGAQGRDRAQRPGPLGGHDQGRQGLPGRPGRGDHPRPAARRRCEGQGAARRRPEGGGPGSRLPQDDQAGRPAGIRPAGVPVHAPVRDAGGVPGARRRDRQRPARAGQRLRAARRRCRGHDRRGGRRPLLHRPGRGVQLHRRRPGRGGPGRRGPGGAALGHVHRCRPGADHQRPRPGCALDRQARLGAARRPPG</sequence>
<evidence type="ECO:0000256" key="2">
    <source>
        <dbReference type="ARBA" id="ARBA00022475"/>
    </source>
</evidence>
<dbReference type="GO" id="GO:0005886">
    <property type="term" value="C:plasma membrane"/>
    <property type="evidence" value="ECO:0007669"/>
    <property type="project" value="UniProtKB-SubCell"/>
</dbReference>
<dbReference type="eggNOG" id="COG0658">
    <property type="taxonomic scope" value="Bacteria"/>
</dbReference>
<dbReference type="InterPro" id="IPR036866">
    <property type="entry name" value="RibonucZ/Hydroxyglut_hydro"/>
</dbReference>
<feature type="transmembrane region" description="Helical" evidence="7">
    <location>
        <begin position="512"/>
        <end position="530"/>
    </location>
</feature>
<feature type="compositionally biased region" description="Basic residues" evidence="6">
    <location>
        <begin position="1165"/>
        <end position="1183"/>
    </location>
</feature>
<feature type="region of interest" description="Disordered" evidence="6">
    <location>
        <begin position="684"/>
        <end position="703"/>
    </location>
</feature>
<keyword evidence="3 7" id="KW-0812">Transmembrane</keyword>
<feature type="transmembrane region" description="Helical" evidence="7">
    <location>
        <begin position="226"/>
        <end position="250"/>
    </location>
</feature>
<feature type="region of interest" description="Disordered" evidence="6">
    <location>
        <begin position="974"/>
        <end position="1414"/>
    </location>
</feature>
<evidence type="ECO:0000256" key="7">
    <source>
        <dbReference type="SAM" id="Phobius"/>
    </source>
</evidence>
<keyword evidence="2" id="KW-1003">Cell membrane</keyword>
<feature type="compositionally biased region" description="Basic residues" evidence="6">
    <location>
        <begin position="1092"/>
        <end position="1104"/>
    </location>
</feature>
<dbReference type="eggNOG" id="COG2333">
    <property type="taxonomic scope" value="Bacteria"/>
</dbReference>
<feature type="compositionally biased region" description="Basic residues" evidence="6">
    <location>
        <begin position="209"/>
        <end position="224"/>
    </location>
</feature>
<feature type="compositionally biased region" description="Low complexity" evidence="6">
    <location>
        <begin position="93"/>
        <end position="104"/>
    </location>
</feature>
<feature type="compositionally biased region" description="Basic and acidic residues" evidence="6">
    <location>
        <begin position="685"/>
        <end position="702"/>
    </location>
</feature>
<dbReference type="Pfam" id="PF00753">
    <property type="entry name" value="Lactamase_B"/>
    <property type="match status" value="1"/>
</dbReference>
<dbReference type="InterPro" id="IPR004477">
    <property type="entry name" value="ComEC_N"/>
</dbReference>
<protein>
    <submittedName>
        <fullName evidence="10">ComEC/Rec2-like protein</fullName>
    </submittedName>
</protein>
<feature type="compositionally biased region" description="Basic and acidic residues" evidence="6">
    <location>
        <begin position="1152"/>
        <end position="1164"/>
    </location>
</feature>
<feature type="compositionally biased region" description="Basic and acidic residues" evidence="6">
    <location>
        <begin position="1251"/>
        <end position="1265"/>
    </location>
</feature>
<feature type="compositionally biased region" description="Basic residues" evidence="6">
    <location>
        <begin position="1019"/>
        <end position="1031"/>
    </location>
</feature>
<dbReference type="InterPro" id="IPR035681">
    <property type="entry name" value="ComA-like_MBL"/>
</dbReference>
<comment type="caution">
    <text evidence="10">The sequence shown here is derived from an EMBL/GenBank/DDBJ whole genome shotgun (WGS) entry which is preliminary data.</text>
</comment>
<feature type="compositionally biased region" description="Low complexity" evidence="6">
    <location>
        <begin position="181"/>
        <end position="192"/>
    </location>
</feature>
<feature type="transmembrane region" description="Helical" evidence="7">
    <location>
        <begin position="536"/>
        <end position="554"/>
    </location>
</feature>
<feature type="domain" description="Metallo-beta-lactamase" evidence="9">
    <location>
        <begin position="751"/>
        <end position="947"/>
    </location>
</feature>
<feature type="compositionally biased region" description="Basic and acidic residues" evidence="6">
    <location>
        <begin position="1122"/>
        <end position="1132"/>
    </location>
</feature>
<dbReference type="PANTHER" id="PTHR30619">
    <property type="entry name" value="DNA INTERNALIZATION/COMPETENCE PROTEIN COMEC/REC2"/>
    <property type="match status" value="1"/>
</dbReference>
<feature type="transmembrane region" description="Helical" evidence="7">
    <location>
        <begin position="566"/>
        <end position="588"/>
    </location>
</feature>
<evidence type="ECO:0000313" key="11">
    <source>
        <dbReference type="Proteomes" id="UP000011740"/>
    </source>
</evidence>
<evidence type="ECO:0000256" key="4">
    <source>
        <dbReference type="ARBA" id="ARBA00022989"/>
    </source>
</evidence>
<proteinExistence type="predicted"/>
<organism evidence="10 11">
    <name type="scientific">Streptomyces mobaraensis (strain ATCC 29032 / DSM 40847 / JCM 4168 / NBRC 13819 / NCIMB 11159 / IPCR 16-22)</name>
    <dbReference type="NCBI Taxonomy" id="1223523"/>
    <lineage>
        <taxon>Bacteria</taxon>
        <taxon>Bacillati</taxon>
        <taxon>Actinomycetota</taxon>
        <taxon>Actinomycetes</taxon>
        <taxon>Kitasatosporales</taxon>
        <taxon>Streptomycetaceae</taxon>
        <taxon>Streptomyces</taxon>
    </lineage>
</organism>
<evidence type="ECO:0000256" key="3">
    <source>
        <dbReference type="ARBA" id="ARBA00022692"/>
    </source>
</evidence>
<feature type="compositionally biased region" description="Pro residues" evidence="6">
    <location>
        <begin position="59"/>
        <end position="73"/>
    </location>
</feature>
<feature type="compositionally biased region" description="Basic residues" evidence="6">
    <location>
        <begin position="1190"/>
        <end position="1213"/>
    </location>
</feature>
<dbReference type="Gene3D" id="3.60.15.10">
    <property type="entry name" value="Ribonuclease Z/Hydroxyacylglutathione hydrolase-like"/>
    <property type="match status" value="1"/>
</dbReference>
<evidence type="ECO:0000256" key="5">
    <source>
        <dbReference type="ARBA" id="ARBA00023136"/>
    </source>
</evidence>
<feature type="transmembrane region" description="Helical" evidence="7">
    <location>
        <begin position="464"/>
        <end position="483"/>
    </location>
</feature>
<evidence type="ECO:0000256" key="1">
    <source>
        <dbReference type="ARBA" id="ARBA00004651"/>
    </source>
</evidence>
<dbReference type="PANTHER" id="PTHR30619:SF1">
    <property type="entry name" value="RECOMBINATION PROTEIN 2"/>
    <property type="match status" value="1"/>
</dbReference>
<feature type="chain" id="PRO_5038958442" evidence="8">
    <location>
        <begin position="20"/>
        <end position="1414"/>
    </location>
</feature>
<feature type="transmembrane region" description="Helical" evidence="7">
    <location>
        <begin position="600"/>
        <end position="623"/>
    </location>
</feature>
<evidence type="ECO:0000313" key="10">
    <source>
        <dbReference type="EMBL" id="EMF00055.1"/>
    </source>
</evidence>
<dbReference type="SUPFAM" id="SSF56281">
    <property type="entry name" value="Metallo-hydrolase/oxidoreductase"/>
    <property type="match status" value="1"/>
</dbReference>